<dbReference type="Gene3D" id="3.10.20.310">
    <property type="entry name" value="membrane protein fhac"/>
    <property type="match status" value="1"/>
</dbReference>
<dbReference type="GO" id="GO:0019867">
    <property type="term" value="C:outer membrane"/>
    <property type="evidence" value="ECO:0007669"/>
    <property type="project" value="InterPro"/>
</dbReference>
<proteinExistence type="predicted"/>
<dbReference type="OrthoDB" id="366754at2"/>
<dbReference type="RefSeq" id="WP_103681240.1">
    <property type="nucleotide sequence ID" value="NZ_LPWH01000124.1"/>
</dbReference>
<comment type="caution">
    <text evidence="2">The sequence shown here is derived from an EMBL/GenBank/DDBJ whole genome shotgun (WGS) entry which is preliminary data.</text>
</comment>
<sequence>MRHRVVSLFLRSRGGTAPGEIVPARSKTLRPGWKVRASRVALTLAVLASLPLAPAFGETAPPLLEEIILEGLRKTRETAVLQAIPLEQGDPVTARTLTDLEEILLDTGIFSEVTLTTRPAAGEPSPATVTPSGTGQADPARVDLVITLREKVTLVPIPFFATDGSAATGGLILLESNLLGLNKQLITVAIAGTEGFNGMVIYTDPSIAGSNWFGSFNTGLRETEEDHRLPDDTRIRDYTLKEQSLSGRLGYRFTRDIRAGAGLRLTNREISSFRGRVGAEVPEEGLFVVPSAFLDYDATRPRGVLRLGPKAGLRASLATGENHSGDIDDLGWETSARAELALPLVPSRGGRLRLLLSGGIGDMPLGEQQDISARDGYRTLPYQKTVADEWAGTAIFAEVPLINRSWGAFVVSHYWEAGTFDASEHSRQYFAGPGGGFRVYLREVAIPAMGFDVAANLIDPDVVFSFTIGAQM</sequence>
<evidence type="ECO:0000313" key="2">
    <source>
        <dbReference type="EMBL" id="POQ98286.1"/>
    </source>
</evidence>
<keyword evidence="3" id="KW-1185">Reference proteome</keyword>
<dbReference type="InterPro" id="IPR010827">
    <property type="entry name" value="BamA/TamA_POTRA"/>
</dbReference>
<reference evidence="3" key="1">
    <citation type="submission" date="2015-12" db="EMBL/GenBank/DDBJ databases">
        <authorList>
            <person name="Lodha T.D."/>
            <person name="Chintalapati S."/>
            <person name="Chintalapati V.R."/>
            <person name="Sravanthi T."/>
        </authorList>
    </citation>
    <scope>NUCLEOTIDE SEQUENCE [LARGE SCALE GENOMIC DNA]</scope>
    <source>
        <strain evidence="3">JC133</strain>
    </source>
</reference>
<feature type="domain" description="POTRA" evidence="1">
    <location>
        <begin position="65"/>
        <end position="151"/>
    </location>
</feature>
<dbReference type="Gene3D" id="2.40.160.50">
    <property type="entry name" value="membrane protein fhac: a member of the omp85/tpsb transporter family"/>
    <property type="match status" value="1"/>
</dbReference>
<gene>
    <name evidence="2" type="ORF">AU468_13805</name>
</gene>
<dbReference type="Pfam" id="PF07244">
    <property type="entry name" value="POTRA"/>
    <property type="match status" value="1"/>
</dbReference>
<evidence type="ECO:0000313" key="3">
    <source>
        <dbReference type="Proteomes" id="UP000237350"/>
    </source>
</evidence>
<organism evidence="2 3">
    <name type="scientific">Alkalispirochaeta sphaeroplastigenens</name>
    <dbReference type="NCBI Taxonomy" id="1187066"/>
    <lineage>
        <taxon>Bacteria</taxon>
        <taxon>Pseudomonadati</taxon>
        <taxon>Spirochaetota</taxon>
        <taxon>Spirochaetia</taxon>
        <taxon>Spirochaetales</taxon>
        <taxon>Spirochaetaceae</taxon>
        <taxon>Alkalispirochaeta</taxon>
    </lineage>
</organism>
<name>A0A2S4JFJ7_9SPIO</name>
<dbReference type="Proteomes" id="UP000237350">
    <property type="component" value="Unassembled WGS sequence"/>
</dbReference>
<protein>
    <recommendedName>
        <fullName evidence="1">POTRA domain-containing protein</fullName>
    </recommendedName>
</protein>
<dbReference type="AlphaFoldDB" id="A0A2S4JFJ7"/>
<dbReference type="EMBL" id="LPWH01000124">
    <property type="protein sequence ID" value="POQ98286.1"/>
    <property type="molecule type" value="Genomic_DNA"/>
</dbReference>
<evidence type="ECO:0000259" key="1">
    <source>
        <dbReference type="Pfam" id="PF07244"/>
    </source>
</evidence>
<accession>A0A2S4JFJ7</accession>